<evidence type="ECO:0000313" key="2">
    <source>
        <dbReference type="Proteomes" id="UP001054945"/>
    </source>
</evidence>
<organism evidence="1 2">
    <name type="scientific">Caerostris extrusa</name>
    <name type="common">Bark spider</name>
    <name type="synonym">Caerostris bankana</name>
    <dbReference type="NCBI Taxonomy" id="172846"/>
    <lineage>
        <taxon>Eukaryota</taxon>
        <taxon>Metazoa</taxon>
        <taxon>Ecdysozoa</taxon>
        <taxon>Arthropoda</taxon>
        <taxon>Chelicerata</taxon>
        <taxon>Arachnida</taxon>
        <taxon>Araneae</taxon>
        <taxon>Araneomorphae</taxon>
        <taxon>Entelegynae</taxon>
        <taxon>Araneoidea</taxon>
        <taxon>Araneidae</taxon>
        <taxon>Caerostris</taxon>
    </lineage>
</organism>
<sequence length="125" mass="14169">MLLDTFDLPAWPSSNGSGTISMYGKSRNLQILCKVTDTIVIDVTTVPDRLLISCLNPWQKQVRKPYTVALSSRCPTIIYSDRQAKQLWDLWKLVMDKQKDIASSPGFGNKVILCHHNEARQIHQA</sequence>
<gene>
    <name evidence="1" type="ORF">CEXT_30881</name>
</gene>
<comment type="caution">
    <text evidence="1">The sequence shown here is derived from an EMBL/GenBank/DDBJ whole genome shotgun (WGS) entry which is preliminary data.</text>
</comment>
<protein>
    <submittedName>
        <fullName evidence="1">Uncharacterized protein</fullName>
    </submittedName>
</protein>
<accession>A0AAV4XT39</accession>
<keyword evidence="2" id="KW-1185">Reference proteome</keyword>
<name>A0AAV4XT39_CAEEX</name>
<proteinExistence type="predicted"/>
<dbReference type="Proteomes" id="UP001054945">
    <property type="component" value="Unassembled WGS sequence"/>
</dbReference>
<dbReference type="EMBL" id="BPLR01018118">
    <property type="protein sequence ID" value="GIY97095.1"/>
    <property type="molecule type" value="Genomic_DNA"/>
</dbReference>
<evidence type="ECO:0000313" key="1">
    <source>
        <dbReference type="EMBL" id="GIY97095.1"/>
    </source>
</evidence>
<dbReference type="AlphaFoldDB" id="A0AAV4XT39"/>
<reference evidence="1 2" key="1">
    <citation type="submission" date="2021-06" db="EMBL/GenBank/DDBJ databases">
        <title>Caerostris extrusa draft genome.</title>
        <authorList>
            <person name="Kono N."/>
            <person name="Arakawa K."/>
        </authorList>
    </citation>
    <scope>NUCLEOTIDE SEQUENCE [LARGE SCALE GENOMIC DNA]</scope>
</reference>